<comment type="caution">
    <text evidence="1">The sequence shown here is derived from an EMBL/GenBank/DDBJ whole genome shotgun (WGS) entry which is preliminary data.</text>
</comment>
<gene>
    <name evidence="1" type="ORF">N3K66_005451</name>
</gene>
<protein>
    <submittedName>
        <fullName evidence="1">Uncharacterized protein</fullName>
    </submittedName>
</protein>
<keyword evidence="2" id="KW-1185">Reference proteome</keyword>
<dbReference type="Proteomes" id="UP001163324">
    <property type="component" value="Chromosome 5"/>
</dbReference>
<name>A0ACC0UYL3_9HYPO</name>
<sequence>MAPDLNTLPPSAVHASPSDIEGASQPNILYIMADQLAAPQLKMYNPDSQIKTPNLDRLASTAVKFDSAYCPSPLCAPSRMSMISGLLPMKIGAYDNAAQISSDIPTYAHYLRGKGYHTALAGKMHFIGDQLHGYEQRLTSDIYPGDFGWAVNWDEPDTRLEWYHNSSSILQAGPCGRSNQLDYDEEVMFKSTQYLWDHVREGPKKRPFCLTVSLTHPHDPYTITKKYWDLYEGVDINLPKVRIPKDQQDSHSQRLMKVCDLWDQDFTDDQIKRAKRAYYGSCSYVDDCIGRLLETLQDAGLADNTIVVFSGDHGDMLGERGLWYKMSYFESSVRVPMLVNYPKWFTPKTVSNNVSTLDILPTLCDLVGTKPAPYLPMDGLSLMPHLKGEEGHDTVFAEYTGEGTVRPLFMIRRGAWKYITCPADEPQLFNLERDPQELDNLARFARGVEPETDEQKEAKAMFEKFDAEASAKWDYSAITKQVFHSQRTRRVVWEALKVGAFTSWDHDPIDDGRQKYIRSTIPLDDLERRARYPPVDINGHEVRNVVINSTRGA</sequence>
<accession>A0ACC0UYL3</accession>
<evidence type="ECO:0000313" key="2">
    <source>
        <dbReference type="Proteomes" id="UP001163324"/>
    </source>
</evidence>
<dbReference type="EMBL" id="CM047944">
    <property type="protein sequence ID" value="KAI9898990.1"/>
    <property type="molecule type" value="Genomic_DNA"/>
</dbReference>
<evidence type="ECO:0000313" key="1">
    <source>
        <dbReference type="EMBL" id="KAI9898990.1"/>
    </source>
</evidence>
<proteinExistence type="predicted"/>
<organism evidence="1 2">
    <name type="scientific">Trichothecium roseum</name>
    <dbReference type="NCBI Taxonomy" id="47278"/>
    <lineage>
        <taxon>Eukaryota</taxon>
        <taxon>Fungi</taxon>
        <taxon>Dikarya</taxon>
        <taxon>Ascomycota</taxon>
        <taxon>Pezizomycotina</taxon>
        <taxon>Sordariomycetes</taxon>
        <taxon>Hypocreomycetidae</taxon>
        <taxon>Hypocreales</taxon>
        <taxon>Hypocreales incertae sedis</taxon>
        <taxon>Trichothecium</taxon>
    </lineage>
</organism>
<reference evidence="1" key="1">
    <citation type="submission" date="2022-10" db="EMBL/GenBank/DDBJ databases">
        <title>Complete Genome of Trichothecium roseum strain YXFP-22015, a Plant Pathogen Isolated from Citrus.</title>
        <authorList>
            <person name="Wang Y."/>
            <person name="Zhu L."/>
        </authorList>
    </citation>
    <scope>NUCLEOTIDE SEQUENCE</scope>
    <source>
        <strain evidence="1">YXFP-22015</strain>
    </source>
</reference>